<dbReference type="OrthoDB" id="7699669at2759"/>
<gene>
    <name evidence="1" type="ORF">TSAR_002550</name>
</gene>
<evidence type="ECO:0000313" key="1">
    <source>
        <dbReference type="EMBL" id="OXU30669.1"/>
    </source>
</evidence>
<keyword evidence="2" id="KW-1185">Reference proteome</keyword>
<name>A0A232FJL1_9HYME</name>
<dbReference type="STRING" id="543379.A0A232FJL1"/>
<comment type="caution">
    <text evidence="1">The sequence shown here is derived from an EMBL/GenBank/DDBJ whole genome shotgun (WGS) entry which is preliminary data.</text>
</comment>
<reference evidence="1 2" key="1">
    <citation type="journal article" date="2017" name="Curr. Biol.">
        <title>The Evolution of Venom by Co-option of Single-Copy Genes.</title>
        <authorList>
            <person name="Martinson E.O."/>
            <person name="Mrinalini"/>
            <person name="Kelkar Y.D."/>
            <person name="Chang C.H."/>
            <person name="Werren J.H."/>
        </authorList>
    </citation>
    <scope>NUCLEOTIDE SEQUENCE [LARGE SCALE GENOMIC DNA]</scope>
    <source>
        <strain evidence="1 2">Alberta</strain>
        <tissue evidence="1">Whole body</tissue>
    </source>
</reference>
<evidence type="ECO:0000313" key="2">
    <source>
        <dbReference type="Proteomes" id="UP000215335"/>
    </source>
</evidence>
<organism evidence="1 2">
    <name type="scientific">Trichomalopsis sarcophagae</name>
    <dbReference type="NCBI Taxonomy" id="543379"/>
    <lineage>
        <taxon>Eukaryota</taxon>
        <taxon>Metazoa</taxon>
        <taxon>Ecdysozoa</taxon>
        <taxon>Arthropoda</taxon>
        <taxon>Hexapoda</taxon>
        <taxon>Insecta</taxon>
        <taxon>Pterygota</taxon>
        <taxon>Neoptera</taxon>
        <taxon>Endopterygota</taxon>
        <taxon>Hymenoptera</taxon>
        <taxon>Apocrita</taxon>
        <taxon>Proctotrupomorpha</taxon>
        <taxon>Chalcidoidea</taxon>
        <taxon>Pteromalidae</taxon>
        <taxon>Pteromalinae</taxon>
        <taxon>Trichomalopsis</taxon>
    </lineage>
</organism>
<dbReference type="EMBL" id="NNAY01000133">
    <property type="protein sequence ID" value="OXU30669.1"/>
    <property type="molecule type" value="Genomic_DNA"/>
</dbReference>
<dbReference type="AlphaFoldDB" id="A0A232FJL1"/>
<protein>
    <submittedName>
        <fullName evidence="1">Uncharacterized protein</fullName>
    </submittedName>
</protein>
<accession>A0A232FJL1</accession>
<sequence>MLSLPLFFSLTIHDLPDCLEHSAYHLYADDLEIYVRGKVGDADELVHKMNSDPANFSRWASADGLIVNASKTQAMWIGSRGYISQLLDRDLSPLYQDGSTIHPCESFKLLGVMIDNTKVPIVSLHRAPD</sequence>
<dbReference type="Proteomes" id="UP000215335">
    <property type="component" value="Unassembled WGS sequence"/>
</dbReference>
<proteinExistence type="predicted"/>